<dbReference type="PANTHER" id="PTHR48086:SF6">
    <property type="entry name" value="CATION_ACETATE SYMPORTER ACTP"/>
    <property type="match status" value="1"/>
</dbReference>
<keyword evidence="3" id="KW-0472">Membrane</keyword>
<protein>
    <submittedName>
        <fullName evidence="4">Unannotated protein</fullName>
    </submittedName>
</protein>
<keyword evidence="2" id="KW-0769">Symport</keyword>
<accession>A0A6J7SGU7</accession>
<dbReference type="EMBL" id="CAFBPU010000080">
    <property type="protein sequence ID" value="CAB5040509.1"/>
    <property type="molecule type" value="Genomic_DNA"/>
</dbReference>
<evidence type="ECO:0000256" key="3">
    <source>
        <dbReference type="SAM" id="Phobius"/>
    </source>
</evidence>
<dbReference type="GO" id="GO:0015123">
    <property type="term" value="F:acetate transmembrane transporter activity"/>
    <property type="evidence" value="ECO:0007669"/>
    <property type="project" value="TreeGrafter"/>
</dbReference>
<dbReference type="PANTHER" id="PTHR48086">
    <property type="entry name" value="SODIUM/PROLINE SYMPORTER-RELATED"/>
    <property type="match status" value="1"/>
</dbReference>
<dbReference type="InterPro" id="IPR001734">
    <property type="entry name" value="Na/solute_symporter"/>
</dbReference>
<proteinExistence type="predicted"/>
<reference evidence="4" key="1">
    <citation type="submission" date="2020-05" db="EMBL/GenBank/DDBJ databases">
        <authorList>
            <person name="Chiriac C."/>
            <person name="Salcher M."/>
            <person name="Ghai R."/>
            <person name="Kavagutti S V."/>
        </authorList>
    </citation>
    <scope>NUCLEOTIDE SEQUENCE</scope>
</reference>
<feature type="transmembrane region" description="Helical" evidence="3">
    <location>
        <begin position="33"/>
        <end position="52"/>
    </location>
</feature>
<evidence type="ECO:0000256" key="1">
    <source>
        <dbReference type="ARBA" id="ARBA00004651"/>
    </source>
</evidence>
<dbReference type="InterPro" id="IPR050277">
    <property type="entry name" value="Sodium:Solute_Symporter"/>
</dbReference>
<dbReference type="GO" id="GO:0006847">
    <property type="term" value="P:plasma membrane acetate transport"/>
    <property type="evidence" value="ECO:0007669"/>
    <property type="project" value="TreeGrafter"/>
</dbReference>
<gene>
    <name evidence="4" type="ORF">UFOPK4150_02347</name>
</gene>
<keyword evidence="3" id="KW-0812">Transmembrane</keyword>
<sequence length="59" mass="6371">MAWLVALLLVAEMSRNTGRFTMADVLAFRPREGPVRIAAAISTLAVCLYYLLAQMVGAG</sequence>
<evidence type="ECO:0000313" key="4">
    <source>
        <dbReference type="EMBL" id="CAB5040509.1"/>
    </source>
</evidence>
<dbReference type="AlphaFoldDB" id="A0A6J7SGU7"/>
<evidence type="ECO:0000256" key="2">
    <source>
        <dbReference type="ARBA" id="ARBA00022847"/>
    </source>
</evidence>
<dbReference type="GO" id="GO:0005886">
    <property type="term" value="C:plasma membrane"/>
    <property type="evidence" value="ECO:0007669"/>
    <property type="project" value="UniProtKB-SubCell"/>
</dbReference>
<dbReference type="GO" id="GO:0015293">
    <property type="term" value="F:symporter activity"/>
    <property type="evidence" value="ECO:0007669"/>
    <property type="project" value="UniProtKB-KW"/>
</dbReference>
<dbReference type="Pfam" id="PF00474">
    <property type="entry name" value="SSF"/>
    <property type="match status" value="1"/>
</dbReference>
<comment type="subcellular location">
    <subcellularLocation>
        <location evidence="1">Cell membrane</location>
        <topology evidence="1">Multi-pass membrane protein</topology>
    </subcellularLocation>
</comment>
<organism evidence="4">
    <name type="scientific">freshwater metagenome</name>
    <dbReference type="NCBI Taxonomy" id="449393"/>
    <lineage>
        <taxon>unclassified sequences</taxon>
        <taxon>metagenomes</taxon>
        <taxon>ecological metagenomes</taxon>
    </lineage>
</organism>
<name>A0A6J7SGU7_9ZZZZ</name>
<keyword evidence="2" id="KW-0813">Transport</keyword>
<keyword evidence="3" id="KW-1133">Transmembrane helix</keyword>